<sequence>MFLIPRYNNAPPLPFDVLQEIAQYCDKSTLEAYCSASHHLREAIAPCLFKASKIRFGVSVARRITEDVSDTHNYQAWASKLTEQFEQLSASRYAKYIRTLSYTGVTSFSRYPEGCNLDDEGIRRWQAAHHKVTWPVLTRTLGRFAQLKELSLSYVEIDDRFVIVLGTLHNLQDLTLDSVIFSCSMDLAMHHNVRPSRDITYWPIFDPDGLDSKNADIRAMFFAGACSKIKSLQIEVYGKDAMQDELYRILSTCPLTEELSVVVMEDGSEKTAMADRPTAGLDPAALPMLWSYYGPDFYTPAIIKGRPVHKIHLYPSPSDLDETNITDWFKDTFSGTTVPVKSFSVKRFPDMLVDDLLRVIPTTLPSLEELVVDVAGSFDDEELDCLVDDLSTGVCAIPASLKSLSLQWNYEDADITYQELLEGVQKILAMPEKLKNLESLNIGLVVPEPFYIRQVVREFLVCERSKEEPREWTIKPQFVNERCRDDS</sequence>
<dbReference type="InterPro" id="IPR032675">
    <property type="entry name" value="LRR_dom_sf"/>
</dbReference>
<gene>
    <name evidence="1" type="ORF">JR316_012537</name>
</gene>
<comment type="caution">
    <text evidence="1">The sequence shown here is derived from an EMBL/GenBank/DDBJ whole genome shotgun (WGS) entry which is preliminary data.</text>
</comment>
<organism evidence="1">
    <name type="scientific">Psilocybe cubensis</name>
    <name type="common">Psychedelic mushroom</name>
    <name type="synonym">Stropharia cubensis</name>
    <dbReference type="NCBI Taxonomy" id="181762"/>
    <lineage>
        <taxon>Eukaryota</taxon>
        <taxon>Fungi</taxon>
        <taxon>Dikarya</taxon>
        <taxon>Basidiomycota</taxon>
        <taxon>Agaricomycotina</taxon>
        <taxon>Agaricomycetes</taxon>
        <taxon>Agaricomycetidae</taxon>
        <taxon>Agaricales</taxon>
        <taxon>Agaricineae</taxon>
        <taxon>Strophariaceae</taxon>
        <taxon>Psilocybe</taxon>
    </lineage>
</organism>
<evidence type="ECO:0008006" key="2">
    <source>
        <dbReference type="Google" id="ProtNLM"/>
    </source>
</evidence>
<reference evidence="1" key="1">
    <citation type="submission" date="2021-02" db="EMBL/GenBank/DDBJ databases">
        <title>Psilocybe cubensis genome.</title>
        <authorList>
            <person name="Mckernan K.J."/>
            <person name="Crawford S."/>
            <person name="Trippe A."/>
            <person name="Kane L.T."/>
            <person name="Mclaughlin S."/>
        </authorList>
    </citation>
    <scope>NUCLEOTIDE SEQUENCE [LARGE SCALE GENOMIC DNA]</scope>
    <source>
        <strain evidence="1">MGC-MH-2018</strain>
    </source>
</reference>
<protein>
    <recommendedName>
        <fullName evidence="2">F-box domain-containing protein</fullName>
    </recommendedName>
</protein>
<evidence type="ECO:0000313" key="1">
    <source>
        <dbReference type="EMBL" id="KAG5162652.1"/>
    </source>
</evidence>
<proteinExistence type="predicted"/>
<name>A0A8H7XKT6_PSICU</name>
<dbReference type="EMBL" id="JAFIQS010000018">
    <property type="protein sequence ID" value="KAG5162652.1"/>
    <property type="molecule type" value="Genomic_DNA"/>
</dbReference>
<accession>A0A8H7XKT6</accession>
<dbReference type="AlphaFoldDB" id="A0A8H7XKT6"/>
<dbReference type="SUPFAM" id="SSF52047">
    <property type="entry name" value="RNI-like"/>
    <property type="match status" value="1"/>
</dbReference>
<dbReference type="Gene3D" id="3.80.10.10">
    <property type="entry name" value="Ribonuclease Inhibitor"/>
    <property type="match status" value="1"/>
</dbReference>